<dbReference type="Pfam" id="PF00355">
    <property type="entry name" value="Rieske"/>
    <property type="match status" value="1"/>
</dbReference>
<dbReference type="InterPro" id="IPR006076">
    <property type="entry name" value="FAD-dep_OxRdtase"/>
</dbReference>
<proteinExistence type="predicted"/>
<dbReference type="CDD" id="cd03477">
    <property type="entry name" value="Rieske_YhfW_C"/>
    <property type="match status" value="1"/>
</dbReference>
<dbReference type="SUPFAM" id="SSF50022">
    <property type="entry name" value="ISP domain"/>
    <property type="match status" value="1"/>
</dbReference>
<accession>A0ABR3VEB1</accession>
<keyword evidence="3" id="KW-0408">Iron</keyword>
<evidence type="ECO:0000313" key="7">
    <source>
        <dbReference type="Proteomes" id="UP001586593"/>
    </source>
</evidence>
<dbReference type="Gene3D" id="2.102.10.10">
    <property type="entry name" value="Rieske [2Fe-2S] iron-sulphur domain"/>
    <property type="match status" value="1"/>
</dbReference>
<protein>
    <recommendedName>
        <fullName evidence="5">Rieske domain-containing protein</fullName>
    </recommendedName>
</protein>
<dbReference type="Pfam" id="PF01266">
    <property type="entry name" value="DAO"/>
    <property type="match status" value="1"/>
</dbReference>
<keyword evidence="7" id="KW-1185">Reference proteome</keyword>
<comment type="caution">
    <text evidence="6">The sequence shown here is derived from an EMBL/GenBank/DDBJ whole genome shotgun (WGS) entry which is preliminary data.</text>
</comment>
<dbReference type="Proteomes" id="UP001586593">
    <property type="component" value="Unassembled WGS sequence"/>
</dbReference>
<evidence type="ECO:0000256" key="4">
    <source>
        <dbReference type="ARBA" id="ARBA00023014"/>
    </source>
</evidence>
<feature type="domain" description="Rieske" evidence="5">
    <location>
        <begin position="225"/>
        <end position="310"/>
    </location>
</feature>
<evidence type="ECO:0000313" key="6">
    <source>
        <dbReference type="EMBL" id="KAL1840179.1"/>
    </source>
</evidence>
<reference evidence="6 7" key="1">
    <citation type="journal article" date="2024" name="Commun. Biol.">
        <title>Comparative genomic analysis of thermophilic fungi reveals convergent evolutionary adaptations and gene losses.</title>
        <authorList>
            <person name="Steindorff A.S."/>
            <person name="Aguilar-Pontes M.V."/>
            <person name="Robinson A.J."/>
            <person name="Andreopoulos B."/>
            <person name="LaButti K."/>
            <person name="Kuo A."/>
            <person name="Mondo S."/>
            <person name="Riley R."/>
            <person name="Otillar R."/>
            <person name="Haridas S."/>
            <person name="Lipzen A."/>
            <person name="Grimwood J."/>
            <person name="Schmutz J."/>
            <person name="Clum A."/>
            <person name="Reid I.D."/>
            <person name="Moisan M.C."/>
            <person name="Butler G."/>
            <person name="Nguyen T.T.M."/>
            <person name="Dewar K."/>
            <person name="Conant G."/>
            <person name="Drula E."/>
            <person name="Henrissat B."/>
            <person name="Hansel C."/>
            <person name="Singer S."/>
            <person name="Hutchinson M.I."/>
            <person name="de Vries R.P."/>
            <person name="Natvig D.O."/>
            <person name="Powell A.J."/>
            <person name="Tsang A."/>
            <person name="Grigoriev I.V."/>
        </authorList>
    </citation>
    <scope>NUCLEOTIDE SEQUENCE [LARGE SCALE GENOMIC DNA]</scope>
    <source>
        <strain evidence="6 7">ATCC 24622</strain>
    </source>
</reference>
<gene>
    <name evidence="6" type="ORF">VTK73DRAFT_3826</name>
</gene>
<evidence type="ECO:0000256" key="3">
    <source>
        <dbReference type="ARBA" id="ARBA00023004"/>
    </source>
</evidence>
<evidence type="ECO:0000256" key="2">
    <source>
        <dbReference type="ARBA" id="ARBA00022723"/>
    </source>
</evidence>
<keyword evidence="2" id="KW-0479">Metal-binding</keyword>
<dbReference type="Gene3D" id="3.50.50.60">
    <property type="entry name" value="FAD/NAD(P)-binding domain"/>
    <property type="match status" value="1"/>
</dbReference>
<dbReference type="InterPro" id="IPR038010">
    <property type="entry name" value="YhfW_C"/>
</dbReference>
<dbReference type="PANTHER" id="PTHR13847:SF281">
    <property type="entry name" value="FAD DEPENDENT OXIDOREDUCTASE DOMAIN-CONTAINING PROTEIN"/>
    <property type="match status" value="1"/>
</dbReference>
<dbReference type="PROSITE" id="PS51296">
    <property type="entry name" value="RIESKE"/>
    <property type="match status" value="1"/>
</dbReference>
<dbReference type="PANTHER" id="PTHR13847">
    <property type="entry name" value="SARCOSINE DEHYDROGENASE-RELATED"/>
    <property type="match status" value="1"/>
</dbReference>
<keyword evidence="4" id="KW-0411">Iron-sulfur</keyword>
<dbReference type="InterPro" id="IPR036188">
    <property type="entry name" value="FAD/NAD-bd_sf"/>
</dbReference>
<dbReference type="InterPro" id="IPR017941">
    <property type="entry name" value="Rieske_2Fe-2S"/>
</dbReference>
<dbReference type="EMBL" id="JAZHXJ010002236">
    <property type="protein sequence ID" value="KAL1840179.1"/>
    <property type="molecule type" value="Genomic_DNA"/>
</dbReference>
<evidence type="ECO:0000259" key="5">
    <source>
        <dbReference type="PROSITE" id="PS51296"/>
    </source>
</evidence>
<name>A0ABR3VEB1_9PEZI</name>
<evidence type="ECO:0000256" key="1">
    <source>
        <dbReference type="ARBA" id="ARBA00022714"/>
    </source>
</evidence>
<dbReference type="InterPro" id="IPR036922">
    <property type="entry name" value="Rieske_2Fe-2S_sf"/>
</dbReference>
<sequence length="310" mass="34316">MMSIHEEGTQILGLGHKSVRVETEDGRTITCEHAVEATNIPLQKLSVVAELEYYRTYCVAIRIPKGSVEDCFIYDSAEEYKYVRLTACDDRDDYMIVGGCDHKVGQEDPAGRFDELETWAHERFPQAGAVDYRWSGQIQEPVDYMGFIGKNQGCQRVYVVTGDSGNGLTHGVLAGRLLADEIQGVENPWAKLYDPRRLASIAKSAADMLAHDVQINAQYKRFLKSDIRDIEDLQPGCGGVLNKNPANPIAVYKDEDGEVVRLSALCPHMKGVVCWNPAEKSWDCPVHGSRFSARGLGIQGPAKGNLQPAK</sequence>
<organism evidence="6 7">
    <name type="scientific">Phialemonium thermophilum</name>
    <dbReference type="NCBI Taxonomy" id="223376"/>
    <lineage>
        <taxon>Eukaryota</taxon>
        <taxon>Fungi</taxon>
        <taxon>Dikarya</taxon>
        <taxon>Ascomycota</taxon>
        <taxon>Pezizomycotina</taxon>
        <taxon>Sordariomycetes</taxon>
        <taxon>Sordariomycetidae</taxon>
        <taxon>Cephalothecales</taxon>
        <taxon>Cephalothecaceae</taxon>
        <taxon>Phialemonium</taxon>
    </lineage>
</organism>
<dbReference type="SUPFAM" id="SSF51971">
    <property type="entry name" value="Nucleotide-binding domain"/>
    <property type="match status" value="1"/>
</dbReference>
<dbReference type="Gene3D" id="3.30.9.10">
    <property type="entry name" value="D-Amino Acid Oxidase, subunit A, domain 2"/>
    <property type="match status" value="1"/>
</dbReference>
<keyword evidence="1" id="KW-0001">2Fe-2S</keyword>